<dbReference type="AlphaFoldDB" id="A0A5N5FQW0"/>
<dbReference type="CDD" id="cd23995">
    <property type="entry name" value="Seipin_BSCL2_like"/>
    <property type="match status" value="1"/>
</dbReference>
<proteinExistence type="predicted"/>
<dbReference type="GO" id="GO:0005789">
    <property type="term" value="C:endoplasmic reticulum membrane"/>
    <property type="evidence" value="ECO:0007669"/>
    <property type="project" value="UniProtKB-SubCell"/>
</dbReference>
<keyword evidence="4" id="KW-1133">Transmembrane helix</keyword>
<dbReference type="EMBL" id="SMOL01000559">
    <property type="protein sequence ID" value="KAB2605485.1"/>
    <property type="molecule type" value="Genomic_DNA"/>
</dbReference>
<keyword evidence="6" id="KW-0472">Membrane</keyword>
<keyword evidence="5" id="KW-0443">Lipid metabolism</keyword>
<evidence type="ECO:0000313" key="7">
    <source>
        <dbReference type="EMBL" id="KAB2605485.1"/>
    </source>
</evidence>
<protein>
    <submittedName>
        <fullName evidence="7">Uncharacterized protein</fullName>
    </submittedName>
</protein>
<dbReference type="PANTHER" id="PTHR21212">
    <property type="entry name" value="BERNARDINELLI-SEIP CONGENITAL LIPODYSTROPHY 2 HOMOLOG BSCL2 PROTEIN"/>
    <property type="match status" value="1"/>
</dbReference>
<reference evidence="7 8" key="1">
    <citation type="submission" date="2019-09" db="EMBL/GenBank/DDBJ databases">
        <authorList>
            <person name="Ou C."/>
        </authorList>
    </citation>
    <scope>NUCLEOTIDE SEQUENCE [LARGE SCALE GENOMIC DNA]</scope>
    <source>
        <strain evidence="7">S2</strain>
        <tissue evidence="7">Leaf</tissue>
    </source>
</reference>
<dbReference type="Pfam" id="PF06775">
    <property type="entry name" value="Seipin"/>
    <property type="match status" value="1"/>
</dbReference>
<dbReference type="PANTHER" id="PTHR21212:SF6">
    <property type="entry name" value="SEIPIN-2-LIKE"/>
    <property type="match status" value="1"/>
</dbReference>
<accession>A0A5N5FQW0</accession>
<dbReference type="GO" id="GO:0006629">
    <property type="term" value="P:lipid metabolic process"/>
    <property type="evidence" value="ECO:0007669"/>
    <property type="project" value="UniProtKB-KW"/>
</dbReference>
<dbReference type="Proteomes" id="UP000327157">
    <property type="component" value="Chromosome 11"/>
</dbReference>
<evidence type="ECO:0000256" key="5">
    <source>
        <dbReference type="ARBA" id="ARBA00023098"/>
    </source>
</evidence>
<comment type="subcellular location">
    <subcellularLocation>
        <location evidence="1">Endoplasmic reticulum membrane</location>
        <topology evidence="1">Multi-pass membrane protein</topology>
    </subcellularLocation>
</comment>
<evidence type="ECO:0000256" key="4">
    <source>
        <dbReference type="ARBA" id="ARBA00022989"/>
    </source>
</evidence>
<comment type="caution">
    <text evidence="7">The sequence shown here is derived from an EMBL/GenBank/DDBJ whole genome shotgun (WGS) entry which is preliminary data.</text>
</comment>
<evidence type="ECO:0000256" key="3">
    <source>
        <dbReference type="ARBA" id="ARBA00022824"/>
    </source>
</evidence>
<dbReference type="GO" id="GO:0140042">
    <property type="term" value="P:lipid droplet formation"/>
    <property type="evidence" value="ECO:0007669"/>
    <property type="project" value="UniProtKB-ARBA"/>
</dbReference>
<keyword evidence="3" id="KW-0256">Endoplasmic reticulum</keyword>
<evidence type="ECO:0000256" key="1">
    <source>
        <dbReference type="ARBA" id="ARBA00004477"/>
    </source>
</evidence>
<keyword evidence="8" id="KW-1185">Reference proteome</keyword>
<gene>
    <name evidence="7" type="ORF">D8674_005202</name>
</gene>
<evidence type="ECO:0000256" key="6">
    <source>
        <dbReference type="ARBA" id="ARBA00023136"/>
    </source>
</evidence>
<organism evidence="7 8">
    <name type="scientific">Pyrus ussuriensis x Pyrus communis</name>
    <dbReference type="NCBI Taxonomy" id="2448454"/>
    <lineage>
        <taxon>Eukaryota</taxon>
        <taxon>Viridiplantae</taxon>
        <taxon>Streptophyta</taxon>
        <taxon>Embryophyta</taxon>
        <taxon>Tracheophyta</taxon>
        <taxon>Spermatophyta</taxon>
        <taxon>Magnoliopsida</taxon>
        <taxon>eudicotyledons</taxon>
        <taxon>Gunneridae</taxon>
        <taxon>Pentapetalae</taxon>
        <taxon>rosids</taxon>
        <taxon>fabids</taxon>
        <taxon>Rosales</taxon>
        <taxon>Rosaceae</taxon>
        <taxon>Amygdaloideae</taxon>
        <taxon>Maleae</taxon>
        <taxon>Pyrus</taxon>
    </lineage>
</organism>
<evidence type="ECO:0000313" key="8">
    <source>
        <dbReference type="Proteomes" id="UP000327157"/>
    </source>
</evidence>
<keyword evidence="2" id="KW-0812">Transmembrane</keyword>
<reference evidence="8" key="2">
    <citation type="submission" date="2019-10" db="EMBL/GenBank/DDBJ databases">
        <title>A de novo genome assembly of a pear dwarfing rootstock.</title>
        <authorList>
            <person name="Wang F."/>
            <person name="Wang J."/>
            <person name="Li S."/>
            <person name="Zhang Y."/>
            <person name="Fang M."/>
            <person name="Ma L."/>
            <person name="Zhao Y."/>
            <person name="Jiang S."/>
        </authorList>
    </citation>
    <scope>NUCLEOTIDE SEQUENCE [LARGE SCALE GENOMIC DNA]</scope>
</reference>
<reference evidence="7 8" key="3">
    <citation type="submission" date="2019-11" db="EMBL/GenBank/DDBJ databases">
        <title>A de novo genome assembly of a pear dwarfing rootstock.</title>
        <authorList>
            <person name="Wang F."/>
            <person name="Wang J."/>
            <person name="Li S."/>
            <person name="Zhang Y."/>
            <person name="Fang M."/>
            <person name="Ma L."/>
            <person name="Zhao Y."/>
            <person name="Jiang S."/>
        </authorList>
    </citation>
    <scope>NUCLEOTIDE SEQUENCE [LARGE SCALE GENOMIC DNA]</scope>
    <source>
        <strain evidence="7">S2</strain>
        <tissue evidence="7">Leaf</tissue>
    </source>
</reference>
<dbReference type="OrthoDB" id="3990054at2759"/>
<evidence type="ECO:0000256" key="2">
    <source>
        <dbReference type="ARBA" id="ARBA00022692"/>
    </source>
</evidence>
<sequence>MLLGILASGFVLSGFIMRHLVENPIQTTEALNFDYTKSSPVAFVPLKSSSRVSSDRAIPYNHKLQLTVSLTAPESEYNHKLGVFQV</sequence>
<dbReference type="InterPro" id="IPR009617">
    <property type="entry name" value="Seipin"/>
</dbReference>
<name>A0A5N5FQW0_9ROSA</name>